<feature type="transmembrane region" description="Helical" evidence="1">
    <location>
        <begin position="112"/>
        <end position="129"/>
    </location>
</feature>
<name>A0A1I6RQ25_9EURY</name>
<proteinExistence type="predicted"/>
<keyword evidence="1" id="KW-0472">Membrane</keyword>
<gene>
    <name evidence="3" type="ORF">SAMN04488556_1985</name>
</gene>
<dbReference type="OrthoDB" id="10182at2157"/>
<dbReference type="EMBL" id="FOZS01000002">
    <property type="protein sequence ID" value="SFS66843.1"/>
    <property type="molecule type" value="Genomic_DNA"/>
</dbReference>
<accession>A0A1I6RQ25</accession>
<dbReference type="SMART" id="SM00014">
    <property type="entry name" value="acidPPc"/>
    <property type="match status" value="1"/>
</dbReference>
<evidence type="ECO:0000313" key="3">
    <source>
        <dbReference type="EMBL" id="SFS66843.1"/>
    </source>
</evidence>
<keyword evidence="4" id="KW-1185">Reference proteome</keyword>
<dbReference type="PANTHER" id="PTHR14969">
    <property type="entry name" value="SPHINGOSINE-1-PHOSPHATE PHOSPHOHYDROLASE"/>
    <property type="match status" value="1"/>
</dbReference>
<evidence type="ECO:0000313" key="4">
    <source>
        <dbReference type="Proteomes" id="UP000199199"/>
    </source>
</evidence>
<feature type="transmembrane region" description="Helical" evidence="1">
    <location>
        <begin position="136"/>
        <end position="155"/>
    </location>
</feature>
<dbReference type="Pfam" id="PF01569">
    <property type="entry name" value="PAP2"/>
    <property type="match status" value="1"/>
</dbReference>
<evidence type="ECO:0000259" key="2">
    <source>
        <dbReference type="SMART" id="SM00014"/>
    </source>
</evidence>
<dbReference type="AlphaFoldDB" id="A0A1I6RQ25"/>
<dbReference type="PANTHER" id="PTHR14969:SF13">
    <property type="entry name" value="AT30094P"/>
    <property type="match status" value="1"/>
</dbReference>
<dbReference type="Proteomes" id="UP000199199">
    <property type="component" value="Unassembled WGS sequence"/>
</dbReference>
<feature type="transmembrane region" description="Helical" evidence="1">
    <location>
        <begin position="161"/>
        <end position="180"/>
    </location>
</feature>
<evidence type="ECO:0000256" key="1">
    <source>
        <dbReference type="SAM" id="Phobius"/>
    </source>
</evidence>
<feature type="domain" description="Phosphatidic acid phosphatase type 2/haloperoxidase" evidence="2">
    <location>
        <begin position="52"/>
        <end position="176"/>
    </location>
</feature>
<feature type="transmembrane region" description="Helical" evidence="1">
    <location>
        <begin position="20"/>
        <end position="45"/>
    </location>
</feature>
<dbReference type="Gene3D" id="1.20.144.10">
    <property type="entry name" value="Phosphatidic acid phosphatase type 2/haloperoxidase"/>
    <property type="match status" value="1"/>
</dbReference>
<dbReference type="InterPro" id="IPR036938">
    <property type="entry name" value="PAP2/HPO_sf"/>
</dbReference>
<protein>
    <submittedName>
        <fullName evidence="3">Membrane-associated phospholipid phosphatase</fullName>
    </submittedName>
</protein>
<reference evidence="4" key="1">
    <citation type="submission" date="2016-10" db="EMBL/GenBank/DDBJ databases">
        <authorList>
            <person name="Varghese N."/>
            <person name="Submissions S."/>
        </authorList>
    </citation>
    <scope>NUCLEOTIDE SEQUENCE [LARGE SCALE GENOMIC DNA]</scope>
    <source>
        <strain evidence="4">DSM 22427</strain>
    </source>
</reference>
<organism evidence="3 4">
    <name type="scientific">Halostagnicola kamekurae</name>
    <dbReference type="NCBI Taxonomy" id="619731"/>
    <lineage>
        <taxon>Archaea</taxon>
        <taxon>Methanobacteriati</taxon>
        <taxon>Methanobacteriota</taxon>
        <taxon>Stenosarchaea group</taxon>
        <taxon>Halobacteria</taxon>
        <taxon>Halobacteriales</taxon>
        <taxon>Natrialbaceae</taxon>
        <taxon>Halostagnicola</taxon>
    </lineage>
</organism>
<dbReference type="InterPro" id="IPR000326">
    <property type="entry name" value="PAP2/HPO"/>
</dbReference>
<dbReference type="SUPFAM" id="SSF48317">
    <property type="entry name" value="Acid phosphatase/Vanadium-dependent haloperoxidase"/>
    <property type="match status" value="1"/>
</dbReference>
<keyword evidence="1" id="KW-1133">Transmembrane helix</keyword>
<dbReference type="RefSeq" id="WP_092904153.1">
    <property type="nucleotide sequence ID" value="NZ_FOZS01000002.1"/>
</dbReference>
<feature type="transmembrane region" description="Helical" evidence="1">
    <location>
        <begin position="52"/>
        <end position="70"/>
    </location>
</feature>
<feature type="transmembrane region" description="Helical" evidence="1">
    <location>
        <begin position="187"/>
        <end position="206"/>
    </location>
</feature>
<keyword evidence="1" id="KW-0812">Transmembrane</keyword>
<sequence>MSRGVGALEAVQKLLPPWAALPAAALTQLGDMWFLALLFVALYWFDAPRREAIATVAGAWLAGAGAFRGLKAFFGLPRPNEPLADPSAYPPIVRPVYEATALAGGYGFPSGHAVNVTIVYVGLAAVLAVGTRRQRAAGAAAIVGIVCLTRIVLGVHYLVDVVAGVAVGLCILLAVRALAVRRPDAPATSAFGLAVVCGVFFVVMSGAVTDSVLVLLASIGALIGLQTFDLGRDDPGR</sequence>